<gene>
    <name evidence="2" type="ORF">LY79DRAFT_701050</name>
</gene>
<keyword evidence="3" id="KW-1185">Reference proteome</keyword>
<comment type="caution">
    <text evidence="2">The sequence shown here is derived from an EMBL/GenBank/DDBJ whole genome shotgun (WGS) entry which is preliminary data.</text>
</comment>
<evidence type="ECO:0000256" key="1">
    <source>
        <dbReference type="SAM" id="MobiDB-lite"/>
    </source>
</evidence>
<dbReference type="GeneID" id="85449157"/>
<proteinExistence type="predicted"/>
<feature type="compositionally biased region" description="Polar residues" evidence="1">
    <location>
        <begin position="162"/>
        <end position="177"/>
    </location>
</feature>
<name>A0AAD8V762_9PEZI</name>
<evidence type="ECO:0000313" key="2">
    <source>
        <dbReference type="EMBL" id="KAK1596807.1"/>
    </source>
</evidence>
<organism evidence="2 3">
    <name type="scientific">Colletotrichum navitas</name>
    <dbReference type="NCBI Taxonomy" id="681940"/>
    <lineage>
        <taxon>Eukaryota</taxon>
        <taxon>Fungi</taxon>
        <taxon>Dikarya</taxon>
        <taxon>Ascomycota</taxon>
        <taxon>Pezizomycotina</taxon>
        <taxon>Sordariomycetes</taxon>
        <taxon>Hypocreomycetidae</taxon>
        <taxon>Glomerellales</taxon>
        <taxon>Glomerellaceae</taxon>
        <taxon>Colletotrichum</taxon>
        <taxon>Colletotrichum graminicola species complex</taxon>
    </lineage>
</organism>
<sequence>MLEKYVTSMLRGAGHRWITNCVLLCACNTHAFLHHETLTTSLFTCASSCRLPRIRLNRRWALWGGRLLTSGQVDMSTTARQPPVRGFIYFHLSPPLLWRRSSTIAPHLRVPGLEEEEDGMKAQHAGANHPRSFLRCLNTVREPVSRTLKASKERSRPYLAQKSPSGFRQTQKAIPSA</sequence>
<protein>
    <submittedName>
        <fullName evidence="2">Uncharacterized protein</fullName>
    </submittedName>
</protein>
<dbReference type="EMBL" id="JAHLJV010000010">
    <property type="protein sequence ID" value="KAK1596807.1"/>
    <property type="molecule type" value="Genomic_DNA"/>
</dbReference>
<accession>A0AAD8V762</accession>
<dbReference type="RefSeq" id="XP_060417644.1">
    <property type="nucleotide sequence ID" value="XM_060564917.1"/>
</dbReference>
<feature type="region of interest" description="Disordered" evidence="1">
    <location>
        <begin position="148"/>
        <end position="177"/>
    </location>
</feature>
<dbReference type="Proteomes" id="UP001230504">
    <property type="component" value="Unassembled WGS sequence"/>
</dbReference>
<reference evidence="2" key="1">
    <citation type="submission" date="2021-06" db="EMBL/GenBank/DDBJ databases">
        <title>Comparative genomics, transcriptomics and evolutionary studies reveal genomic signatures of adaptation to plant cell wall in hemibiotrophic fungi.</title>
        <authorList>
            <consortium name="DOE Joint Genome Institute"/>
            <person name="Baroncelli R."/>
            <person name="Diaz J.F."/>
            <person name="Benocci T."/>
            <person name="Peng M."/>
            <person name="Battaglia E."/>
            <person name="Haridas S."/>
            <person name="Andreopoulos W."/>
            <person name="Labutti K."/>
            <person name="Pangilinan J."/>
            <person name="Floch G.L."/>
            <person name="Makela M.R."/>
            <person name="Henrissat B."/>
            <person name="Grigoriev I.V."/>
            <person name="Crouch J.A."/>
            <person name="De Vries R.P."/>
            <person name="Sukno S.A."/>
            <person name="Thon M.R."/>
        </authorList>
    </citation>
    <scope>NUCLEOTIDE SEQUENCE</scope>
    <source>
        <strain evidence="2">CBS 125086</strain>
    </source>
</reference>
<evidence type="ECO:0000313" key="3">
    <source>
        <dbReference type="Proteomes" id="UP001230504"/>
    </source>
</evidence>
<dbReference type="PROSITE" id="PS51257">
    <property type="entry name" value="PROKAR_LIPOPROTEIN"/>
    <property type="match status" value="1"/>
</dbReference>
<dbReference type="AlphaFoldDB" id="A0AAD8V762"/>